<feature type="region of interest" description="Disordered" evidence="1">
    <location>
        <begin position="363"/>
        <end position="391"/>
    </location>
</feature>
<protein>
    <recommendedName>
        <fullName evidence="4">Phage portal protein</fullName>
    </recommendedName>
</protein>
<sequence length="391" mass="42728">MFGASQTLAGVTVTPFSAMHAAPVSCAVRTIAEAVSSLPVKVFKQTDTGRREEIANHPIAKLLNEAPNGWQPAATFKRLMTMDCLLQPYGAFCQVNRVGDGRVYELLRLDPRLSSVVVNYANYEPLYALKTSGNDAAREIPASQILHFASPAYDQTRGLIGENRDVIGLAIVLERFANQLFLNGAKPSGIMSVPKTWVKETLDKAKAGFSASHSGSSAGGTAWITDDMKFQQLMLSATDAQYIELRNFMLGEISRVFKVSPHLLMVSERNAARSIEALEQEFLSFSLLPHLIAQQQEFTLKLLTEEERDAGITIEFDTTHLVKADFLQRSQALQAAVSSRIMTPNEARDLGWSLGPIDGGNVLENPWTSSAHAGGKLNTGNDNNDQEDTAQ</sequence>
<dbReference type="InterPro" id="IPR006944">
    <property type="entry name" value="Phage/GTA_portal"/>
</dbReference>
<dbReference type="AlphaFoldDB" id="A0A176YY43"/>
<dbReference type="Proteomes" id="UP000077173">
    <property type="component" value="Unassembled WGS sequence"/>
</dbReference>
<evidence type="ECO:0008006" key="4">
    <source>
        <dbReference type="Google" id="ProtNLM"/>
    </source>
</evidence>
<proteinExistence type="predicted"/>
<reference evidence="2 3" key="1">
    <citation type="submission" date="2016-02" db="EMBL/GenBank/DDBJ databases">
        <title>Draft genome sequence of the strain BR 10247T Bradyrhizobium neotropicale isolated from nodules of Centrolobium paraense.</title>
        <authorList>
            <person name="Simoes-Araujo J.L."/>
            <person name="Barauna A.C."/>
            <person name="Silva K."/>
            <person name="Zilli J.E."/>
        </authorList>
    </citation>
    <scope>NUCLEOTIDE SEQUENCE [LARGE SCALE GENOMIC DNA]</scope>
    <source>
        <strain evidence="2 3">BR 10247</strain>
    </source>
</reference>
<organism evidence="2 3">
    <name type="scientific">Bradyrhizobium neotropicale</name>
    <dbReference type="NCBI Taxonomy" id="1497615"/>
    <lineage>
        <taxon>Bacteria</taxon>
        <taxon>Pseudomonadati</taxon>
        <taxon>Pseudomonadota</taxon>
        <taxon>Alphaproteobacteria</taxon>
        <taxon>Hyphomicrobiales</taxon>
        <taxon>Nitrobacteraceae</taxon>
        <taxon>Bradyrhizobium</taxon>
    </lineage>
</organism>
<name>A0A176YY43_9BRAD</name>
<dbReference type="EMBL" id="LSEF01000088">
    <property type="protein sequence ID" value="OAF11693.1"/>
    <property type="molecule type" value="Genomic_DNA"/>
</dbReference>
<gene>
    <name evidence="2" type="ORF">AXW67_21725</name>
</gene>
<evidence type="ECO:0000313" key="3">
    <source>
        <dbReference type="Proteomes" id="UP000077173"/>
    </source>
</evidence>
<evidence type="ECO:0000313" key="2">
    <source>
        <dbReference type="EMBL" id="OAF11693.1"/>
    </source>
</evidence>
<dbReference type="InterPro" id="IPR006427">
    <property type="entry name" value="Portal_HK97"/>
</dbReference>
<dbReference type="Pfam" id="PF04860">
    <property type="entry name" value="Phage_portal"/>
    <property type="match status" value="1"/>
</dbReference>
<evidence type="ECO:0000256" key="1">
    <source>
        <dbReference type="SAM" id="MobiDB-lite"/>
    </source>
</evidence>
<dbReference type="NCBIfam" id="TIGR01537">
    <property type="entry name" value="portal_HK97"/>
    <property type="match status" value="1"/>
</dbReference>
<keyword evidence="3" id="KW-1185">Reference proteome</keyword>
<comment type="caution">
    <text evidence="2">The sequence shown here is derived from an EMBL/GenBank/DDBJ whole genome shotgun (WGS) entry which is preliminary data.</text>
</comment>
<accession>A0A176YY43</accession>